<evidence type="ECO:0000313" key="1">
    <source>
        <dbReference type="EMBL" id="QXO95389.1"/>
    </source>
</evidence>
<organism evidence="1 2">
    <name type="scientific">Methanospirillum hungatei</name>
    <dbReference type="NCBI Taxonomy" id="2203"/>
    <lineage>
        <taxon>Archaea</taxon>
        <taxon>Methanobacteriati</taxon>
        <taxon>Methanobacteriota</taxon>
        <taxon>Stenosarchaea group</taxon>
        <taxon>Methanomicrobia</taxon>
        <taxon>Methanomicrobiales</taxon>
        <taxon>Methanospirillaceae</taxon>
        <taxon>Methanospirillum</taxon>
    </lineage>
</organism>
<dbReference type="AlphaFoldDB" id="A0A8F5VM80"/>
<dbReference type="OrthoDB" id="378498at2157"/>
<name>A0A8F5VM80_METHU</name>
<dbReference type="InterPro" id="IPR013406">
    <property type="entry name" value="CHP02574_addiction_mod"/>
</dbReference>
<protein>
    <submittedName>
        <fullName evidence="1">Addiction module protein</fullName>
    </submittedName>
</protein>
<dbReference type="Pfam" id="PF09720">
    <property type="entry name" value="Unstab_antitox"/>
    <property type="match status" value="1"/>
</dbReference>
<dbReference type="EMBL" id="CP077107">
    <property type="protein sequence ID" value="QXO95389.1"/>
    <property type="molecule type" value="Genomic_DNA"/>
</dbReference>
<accession>A0A8F5VM80</accession>
<dbReference type="Proteomes" id="UP000694228">
    <property type="component" value="Chromosome"/>
</dbReference>
<proteinExistence type="predicted"/>
<gene>
    <name evidence="1" type="ORF">KSK55_03010</name>
</gene>
<sequence length="70" mass="7831">MVSISPKIEQEVLSLPVQERLALIDRLIESLNLPKDTIIDDIWANIADKRLLEINEGLVSSVSGNEIFSK</sequence>
<evidence type="ECO:0000313" key="2">
    <source>
        <dbReference type="Proteomes" id="UP000694228"/>
    </source>
</evidence>
<reference evidence="1 2" key="1">
    <citation type="submission" date="2021-06" db="EMBL/GenBank/DDBJ databases">
        <title>Complete genome sequence of the secondary alcohol utilizing methanogen Methanospirillum hungatei strain GP1.</title>
        <authorList>
            <person name="Day L.A."/>
            <person name="Costa K.C."/>
        </authorList>
    </citation>
    <scope>NUCLEOTIDE SEQUENCE [LARGE SCALE GENOMIC DNA]</scope>
    <source>
        <strain evidence="1 2">GP1</strain>
    </source>
</reference>